<proteinExistence type="predicted"/>
<comment type="caution">
    <text evidence="2">The sequence shown here is derived from an EMBL/GenBank/DDBJ whole genome shotgun (WGS) entry which is preliminary data.</text>
</comment>
<organism evidence="2 3">
    <name type="scientific">Brachionus plicatilis</name>
    <name type="common">Marine rotifer</name>
    <name type="synonym">Brachionus muelleri</name>
    <dbReference type="NCBI Taxonomy" id="10195"/>
    <lineage>
        <taxon>Eukaryota</taxon>
        <taxon>Metazoa</taxon>
        <taxon>Spiralia</taxon>
        <taxon>Gnathifera</taxon>
        <taxon>Rotifera</taxon>
        <taxon>Eurotatoria</taxon>
        <taxon>Monogononta</taxon>
        <taxon>Pseudotrocha</taxon>
        <taxon>Ploima</taxon>
        <taxon>Brachionidae</taxon>
        <taxon>Brachionus</taxon>
    </lineage>
</organism>
<keyword evidence="1" id="KW-0812">Transmembrane</keyword>
<accession>A0A3M7RGC3</accession>
<protein>
    <submittedName>
        <fullName evidence="2">Uncharacterized protein</fullName>
    </submittedName>
</protein>
<name>A0A3M7RGC3_BRAPC</name>
<sequence>MIEFLDVKHSSQLRLVKRLNFKICLIISLIVGLVLNSLNFFFVIPNYIEPLVKYPFNLIEDDLWRSVDDLWTICGKNKIMCYKL</sequence>
<evidence type="ECO:0000256" key="1">
    <source>
        <dbReference type="SAM" id="Phobius"/>
    </source>
</evidence>
<reference evidence="2 3" key="1">
    <citation type="journal article" date="2018" name="Sci. Rep.">
        <title>Genomic signatures of local adaptation to the degree of environmental predictability in rotifers.</title>
        <authorList>
            <person name="Franch-Gras L."/>
            <person name="Hahn C."/>
            <person name="Garcia-Roger E.M."/>
            <person name="Carmona M.J."/>
            <person name="Serra M."/>
            <person name="Gomez A."/>
        </authorList>
    </citation>
    <scope>NUCLEOTIDE SEQUENCE [LARGE SCALE GENOMIC DNA]</scope>
    <source>
        <strain evidence="2">HYR1</strain>
    </source>
</reference>
<dbReference type="Proteomes" id="UP000276133">
    <property type="component" value="Unassembled WGS sequence"/>
</dbReference>
<gene>
    <name evidence="2" type="ORF">BpHYR1_016893</name>
</gene>
<feature type="transmembrane region" description="Helical" evidence="1">
    <location>
        <begin position="21"/>
        <end position="44"/>
    </location>
</feature>
<keyword evidence="1" id="KW-1133">Transmembrane helix</keyword>
<keyword evidence="3" id="KW-1185">Reference proteome</keyword>
<dbReference type="EMBL" id="REGN01003439">
    <property type="protein sequence ID" value="RNA22504.1"/>
    <property type="molecule type" value="Genomic_DNA"/>
</dbReference>
<dbReference type="AlphaFoldDB" id="A0A3M7RGC3"/>
<keyword evidence="1" id="KW-0472">Membrane</keyword>
<evidence type="ECO:0000313" key="3">
    <source>
        <dbReference type="Proteomes" id="UP000276133"/>
    </source>
</evidence>
<evidence type="ECO:0000313" key="2">
    <source>
        <dbReference type="EMBL" id="RNA22504.1"/>
    </source>
</evidence>